<keyword evidence="3 4" id="KW-0408">Iron</keyword>
<evidence type="ECO:0000259" key="6">
    <source>
        <dbReference type="PROSITE" id="PS51007"/>
    </source>
</evidence>
<dbReference type="PROSITE" id="PS51007">
    <property type="entry name" value="CYTC"/>
    <property type="match status" value="2"/>
</dbReference>
<dbReference type="InterPro" id="IPR036909">
    <property type="entry name" value="Cyt_c-like_dom_sf"/>
</dbReference>
<feature type="signal peptide" evidence="5">
    <location>
        <begin position="1"/>
        <end position="19"/>
    </location>
</feature>
<protein>
    <submittedName>
        <fullName evidence="7">C-type cytochrome</fullName>
    </submittedName>
</protein>
<comment type="caution">
    <text evidence="7">The sequence shown here is derived from an EMBL/GenBank/DDBJ whole genome shotgun (WGS) entry which is preliminary data.</text>
</comment>
<dbReference type="Proteomes" id="UP000483078">
    <property type="component" value="Unassembled WGS sequence"/>
</dbReference>
<evidence type="ECO:0000256" key="4">
    <source>
        <dbReference type="PROSITE-ProRule" id="PRU00433"/>
    </source>
</evidence>
<sequence>MIRGAAGIALGLLVLVSCAQRQDPATDMAPGAISLADGETVFRVGGCASCHTTPGETSEDAPHLGGGQELQTRYGTFRVPNISPDNEHGIGTWTEAQFARAMLRGVSPEGQHYYPAFPYTSYARMSARDVANLWAYLQSLPPVRREVRDHDLRFPYNNRGAMAVWKALYFRPTKVVDLGPLSPEVARGQYLVEGPGHCGECHTPRGGLGGLDHDRWLAGGMLPEGQGFAPDITGGEAGLGGLTAEEIASMLIPAPQHISAAEAGYEMEAVRGNLAALPEADRRAIVAYLKAVPGAR</sequence>
<evidence type="ECO:0000256" key="2">
    <source>
        <dbReference type="ARBA" id="ARBA00022723"/>
    </source>
</evidence>
<evidence type="ECO:0000313" key="7">
    <source>
        <dbReference type="EMBL" id="MTJ03443.1"/>
    </source>
</evidence>
<name>A0A7C9HKN1_9RHOB</name>
<gene>
    <name evidence="7" type="ORF">FH759_01935</name>
</gene>
<reference evidence="7 8" key="1">
    <citation type="submission" date="2019-06" db="EMBL/GenBank/DDBJ databases">
        <title>Enrichment of Autotrophic Halophilic Microorganisms from Red Sea Brine Pool Using Microbial Electrosynthesis System.</title>
        <authorList>
            <person name="Alqahtani M.F."/>
            <person name="Bajracharya S."/>
            <person name="Katuri K.P."/>
            <person name="Ali M."/>
            <person name="Saikaly P.E."/>
        </authorList>
    </citation>
    <scope>NUCLEOTIDE SEQUENCE [LARGE SCALE GENOMIC DNA]</scope>
    <source>
        <strain evidence="7">MES6</strain>
    </source>
</reference>
<dbReference type="GO" id="GO:0046872">
    <property type="term" value="F:metal ion binding"/>
    <property type="evidence" value="ECO:0007669"/>
    <property type="project" value="UniProtKB-KW"/>
</dbReference>
<accession>A0A7C9HKN1</accession>
<dbReference type="GO" id="GO:0009055">
    <property type="term" value="F:electron transfer activity"/>
    <property type="evidence" value="ECO:0007669"/>
    <property type="project" value="InterPro"/>
</dbReference>
<dbReference type="PANTHER" id="PTHR35008">
    <property type="entry name" value="BLL4482 PROTEIN-RELATED"/>
    <property type="match status" value="1"/>
</dbReference>
<evidence type="ECO:0000256" key="1">
    <source>
        <dbReference type="ARBA" id="ARBA00022617"/>
    </source>
</evidence>
<dbReference type="InterPro" id="IPR009056">
    <property type="entry name" value="Cyt_c-like_dom"/>
</dbReference>
<feature type="domain" description="Cytochrome c" evidence="6">
    <location>
        <begin position="183"/>
        <end position="293"/>
    </location>
</feature>
<organism evidence="7 8">
    <name type="scientific">Sediminimonas qiaohouensis</name>
    <dbReference type="NCBI Taxonomy" id="552061"/>
    <lineage>
        <taxon>Bacteria</taxon>
        <taxon>Pseudomonadati</taxon>
        <taxon>Pseudomonadota</taxon>
        <taxon>Alphaproteobacteria</taxon>
        <taxon>Rhodobacterales</taxon>
        <taxon>Roseobacteraceae</taxon>
        <taxon>Sediminimonas</taxon>
    </lineage>
</organism>
<dbReference type="EMBL" id="VENJ01000002">
    <property type="protein sequence ID" value="MTJ03443.1"/>
    <property type="molecule type" value="Genomic_DNA"/>
</dbReference>
<evidence type="ECO:0000256" key="5">
    <source>
        <dbReference type="SAM" id="SignalP"/>
    </source>
</evidence>
<feature type="domain" description="Cytochrome c" evidence="6">
    <location>
        <begin position="33"/>
        <end position="141"/>
    </location>
</feature>
<dbReference type="SUPFAM" id="SSF46626">
    <property type="entry name" value="Cytochrome c"/>
    <property type="match status" value="2"/>
</dbReference>
<dbReference type="Gene3D" id="1.10.760.10">
    <property type="entry name" value="Cytochrome c-like domain"/>
    <property type="match status" value="2"/>
</dbReference>
<dbReference type="InterPro" id="IPR051459">
    <property type="entry name" value="Cytochrome_c-type_DH"/>
</dbReference>
<dbReference type="Pfam" id="PF00034">
    <property type="entry name" value="Cytochrom_C"/>
    <property type="match status" value="1"/>
</dbReference>
<proteinExistence type="predicted"/>
<keyword evidence="5" id="KW-0732">Signal</keyword>
<evidence type="ECO:0000256" key="3">
    <source>
        <dbReference type="ARBA" id="ARBA00023004"/>
    </source>
</evidence>
<keyword evidence="2 4" id="KW-0479">Metal-binding</keyword>
<dbReference type="GO" id="GO:0020037">
    <property type="term" value="F:heme binding"/>
    <property type="evidence" value="ECO:0007669"/>
    <property type="project" value="InterPro"/>
</dbReference>
<feature type="chain" id="PRO_5028913589" evidence="5">
    <location>
        <begin position="20"/>
        <end position="296"/>
    </location>
</feature>
<dbReference type="AlphaFoldDB" id="A0A7C9HKN1"/>
<keyword evidence="1 4" id="KW-0349">Heme</keyword>
<evidence type="ECO:0000313" key="8">
    <source>
        <dbReference type="Proteomes" id="UP000483078"/>
    </source>
</evidence>
<dbReference type="PANTHER" id="PTHR35008:SF8">
    <property type="entry name" value="ALCOHOL DEHYDROGENASE CYTOCHROME C SUBUNIT"/>
    <property type="match status" value="1"/>
</dbReference>
<dbReference type="PROSITE" id="PS51257">
    <property type="entry name" value="PROKAR_LIPOPROTEIN"/>
    <property type="match status" value="1"/>
</dbReference>
<dbReference type="RefSeq" id="WP_273247922.1">
    <property type="nucleotide sequence ID" value="NZ_VENJ01000002.1"/>
</dbReference>